<dbReference type="InterPro" id="IPR032710">
    <property type="entry name" value="NTF2-like_dom_sf"/>
</dbReference>
<dbReference type="EMBL" id="HBGQ01063756">
    <property type="protein sequence ID" value="CAD9470532.1"/>
    <property type="molecule type" value="Transcribed_RNA"/>
</dbReference>
<accession>A0A7S2E1P7</accession>
<reference evidence="2" key="1">
    <citation type="submission" date="2021-01" db="EMBL/GenBank/DDBJ databases">
        <authorList>
            <person name="Corre E."/>
            <person name="Pelletier E."/>
            <person name="Niang G."/>
            <person name="Scheremetjew M."/>
            <person name="Finn R."/>
            <person name="Kale V."/>
            <person name="Holt S."/>
            <person name="Cochrane G."/>
            <person name="Meng A."/>
            <person name="Brown T."/>
            <person name="Cohen L."/>
        </authorList>
    </citation>
    <scope>NUCLEOTIDE SEQUENCE</scope>
    <source>
        <strain evidence="2">CCMP2222</strain>
    </source>
</reference>
<dbReference type="PIRSF" id="PIRSF028288">
    <property type="entry name" value="UCP028288"/>
    <property type="match status" value="1"/>
</dbReference>
<organism evidence="2">
    <name type="scientific">Alexandrium andersonii</name>
    <dbReference type="NCBI Taxonomy" id="327968"/>
    <lineage>
        <taxon>Eukaryota</taxon>
        <taxon>Sar</taxon>
        <taxon>Alveolata</taxon>
        <taxon>Dinophyceae</taxon>
        <taxon>Gonyaulacales</taxon>
        <taxon>Pyrocystaceae</taxon>
        <taxon>Alexandrium</taxon>
    </lineage>
</organism>
<dbReference type="Gene3D" id="3.10.450.50">
    <property type="match status" value="1"/>
</dbReference>
<sequence>MRSSRLACAAVVLMALVALDSTSLGLIGETGVTKFGSRIKEEEVYAAQKGWGDALVQIATTYDELGYDAAKALAEEVIDAAYGYNYGPVLFKPTMSSGDQVYRITKEGALSYFAGRNSNYPRDGGFALKGWRKVVIENSAVFIQGDIAVATGNFICTDKNGVVTTLDKTMVFYKGKDRKLRIMAHHSSLPYVPGK</sequence>
<evidence type="ECO:0000256" key="1">
    <source>
        <dbReference type="SAM" id="SignalP"/>
    </source>
</evidence>
<dbReference type="AlphaFoldDB" id="A0A7S2E1P7"/>
<dbReference type="SUPFAM" id="SSF54427">
    <property type="entry name" value="NTF2-like"/>
    <property type="match status" value="1"/>
</dbReference>
<keyword evidence="1" id="KW-0732">Signal</keyword>
<protein>
    <recommendedName>
        <fullName evidence="3">Phosphoribosyl-AMP cyclohydrolase</fullName>
    </recommendedName>
</protein>
<dbReference type="InterPro" id="IPR016878">
    <property type="entry name" value="MICAH-like"/>
</dbReference>
<feature type="chain" id="PRO_5030978642" description="Phosphoribosyl-AMP cyclohydrolase" evidence="1">
    <location>
        <begin position="26"/>
        <end position="195"/>
    </location>
</feature>
<feature type="signal peptide" evidence="1">
    <location>
        <begin position="1"/>
        <end position="25"/>
    </location>
</feature>
<evidence type="ECO:0000313" key="2">
    <source>
        <dbReference type="EMBL" id="CAD9470532.1"/>
    </source>
</evidence>
<gene>
    <name evidence="2" type="ORF">AAND1436_LOCUS30792</name>
</gene>
<proteinExistence type="predicted"/>
<name>A0A7S2E1P7_9DINO</name>
<evidence type="ECO:0008006" key="3">
    <source>
        <dbReference type="Google" id="ProtNLM"/>
    </source>
</evidence>